<proteinExistence type="predicted"/>
<gene>
    <name evidence="1" type="ORF">DPX16_8996</name>
</gene>
<keyword evidence="2" id="KW-1185">Reference proteome</keyword>
<dbReference type="AlphaFoldDB" id="A0A3N0XCS0"/>
<protein>
    <submittedName>
        <fullName evidence="1">Uncharacterized protein</fullName>
    </submittedName>
</protein>
<dbReference type="EMBL" id="RJVU01080244">
    <property type="protein sequence ID" value="ROI15197.1"/>
    <property type="molecule type" value="Genomic_DNA"/>
</dbReference>
<reference evidence="1 2" key="1">
    <citation type="submission" date="2018-10" db="EMBL/GenBank/DDBJ databases">
        <title>Genome assembly for a Yunnan-Guizhou Plateau 3E fish, Anabarilius grahami (Regan), and its evolutionary and genetic applications.</title>
        <authorList>
            <person name="Jiang W."/>
        </authorList>
    </citation>
    <scope>NUCLEOTIDE SEQUENCE [LARGE SCALE GENOMIC DNA]</scope>
    <source>
        <strain evidence="1">AG-KIZ</strain>
        <tissue evidence="1">Muscle</tissue>
    </source>
</reference>
<evidence type="ECO:0000313" key="1">
    <source>
        <dbReference type="EMBL" id="ROI15197.1"/>
    </source>
</evidence>
<comment type="caution">
    <text evidence="1">The sequence shown here is derived from an EMBL/GenBank/DDBJ whole genome shotgun (WGS) entry which is preliminary data.</text>
</comment>
<dbReference type="Proteomes" id="UP000281406">
    <property type="component" value="Unassembled WGS sequence"/>
</dbReference>
<evidence type="ECO:0000313" key="2">
    <source>
        <dbReference type="Proteomes" id="UP000281406"/>
    </source>
</evidence>
<accession>A0A3N0XCS0</accession>
<organism evidence="1 2">
    <name type="scientific">Anabarilius grahami</name>
    <name type="common">Kanglang fish</name>
    <name type="synonym">Barilius grahami</name>
    <dbReference type="NCBI Taxonomy" id="495550"/>
    <lineage>
        <taxon>Eukaryota</taxon>
        <taxon>Metazoa</taxon>
        <taxon>Chordata</taxon>
        <taxon>Craniata</taxon>
        <taxon>Vertebrata</taxon>
        <taxon>Euteleostomi</taxon>
        <taxon>Actinopterygii</taxon>
        <taxon>Neopterygii</taxon>
        <taxon>Teleostei</taxon>
        <taxon>Ostariophysi</taxon>
        <taxon>Cypriniformes</taxon>
        <taxon>Xenocyprididae</taxon>
        <taxon>Xenocypridinae</taxon>
        <taxon>Xenocypridinae incertae sedis</taxon>
        <taxon>Anabarilius</taxon>
    </lineage>
</organism>
<sequence>MLSLKYTEVSYSTLTTSWLDDPVKECEIMGVVIFTSTAEGISPTGAEIMFLNVSRFMNPLSHSGVCVMVWIVVWSPGVSVPCCSCLCVSLDWTSSRCFLVLVFLIGLLSGFHSRTTSRTHGLCSPITTYQGSSPPIEVPVLPLSC</sequence>
<name>A0A3N0XCS0_ANAGA</name>